<dbReference type="Pfam" id="PF03551">
    <property type="entry name" value="PadR"/>
    <property type="match status" value="1"/>
</dbReference>
<gene>
    <name evidence="2" type="ORF">SU9_027680</name>
</gene>
<proteinExistence type="predicted"/>
<dbReference type="Gene3D" id="1.10.10.10">
    <property type="entry name" value="Winged helix-like DNA-binding domain superfamily/Winged helix DNA-binding domain"/>
    <property type="match status" value="1"/>
</dbReference>
<sequence length="210" mass="24002">MTYRRSTLALAVLSLLAEVDHQQQPGMHPYKMQRLMKDRGKGEVVNVGQRASLYRTIDRLHRKALIEIRESSREHNRPERTLYALTDEGRTVWRDWMLDALAAPTREYPEFLAAMAFVPLLEPGEVAEQLEKRQANLATELARLDTQIAASGEWGRLFTLEMECMRATTAAELDWVESVIADLRSGRITWTKEWLAAMAAAHDRQGTPAR</sequence>
<protein>
    <submittedName>
        <fullName evidence="2">PadR family transcriptional regulator</fullName>
    </submittedName>
</protein>
<reference evidence="2" key="2">
    <citation type="submission" date="2021-04" db="EMBL/GenBank/DDBJ databases">
        <authorList>
            <person name="Wen M.-L."/>
            <person name="Han X.-L."/>
            <person name="Xiong J."/>
        </authorList>
    </citation>
    <scope>NUCLEOTIDE SEQUENCE</scope>
    <source>
        <strain evidence="2">AGR0001</strain>
    </source>
</reference>
<name>A0A8B1NM01_9ACTN</name>
<dbReference type="RefSeq" id="WP_078568588.1">
    <property type="nucleotide sequence ID" value="NZ_CP072931.1"/>
</dbReference>
<dbReference type="OrthoDB" id="8443918at2"/>
<dbReference type="InterPro" id="IPR036390">
    <property type="entry name" value="WH_DNA-bd_sf"/>
</dbReference>
<dbReference type="EMBL" id="CP072931">
    <property type="protein sequence ID" value="QTZ94765.1"/>
    <property type="molecule type" value="Genomic_DNA"/>
</dbReference>
<dbReference type="PANTHER" id="PTHR43252">
    <property type="entry name" value="TRANSCRIPTIONAL REGULATOR YQJI"/>
    <property type="match status" value="1"/>
</dbReference>
<dbReference type="SUPFAM" id="SSF46785">
    <property type="entry name" value="Winged helix' DNA-binding domain"/>
    <property type="match status" value="1"/>
</dbReference>
<evidence type="ECO:0000313" key="2">
    <source>
        <dbReference type="EMBL" id="QTZ94765.1"/>
    </source>
</evidence>
<dbReference type="PANTHER" id="PTHR43252:SF6">
    <property type="entry name" value="NEGATIVE TRANSCRIPTION REGULATOR PADR"/>
    <property type="match status" value="1"/>
</dbReference>
<evidence type="ECO:0000259" key="1">
    <source>
        <dbReference type="Pfam" id="PF03551"/>
    </source>
</evidence>
<feature type="domain" description="Transcription regulator PadR N-terminal" evidence="1">
    <location>
        <begin position="26"/>
        <end position="92"/>
    </location>
</feature>
<dbReference type="InterPro" id="IPR036388">
    <property type="entry name" value="WH-like_DNA-bd_sf"/>
</dbReference>
<accession>A0A8B1NM01</accession>
<dbReference type="Proteomes" id="UP000009036">
    <property type="component" value="Chromosome"/>
</dbReference>
<organism evidence="2 3">
    <name type="scientific">Streptomyces auratus AGR0001</name>
    <dbReference type="NCBI Taxonomy" id="1160718"/>
    <lineage>
        <taxon>Bacteria</taxon>
        <taxon>Bacillati</taxon>
        <taxon>Actinomycetota</taxon>
        <taxon>Actinomycetes</taxon>
        <taxon>Kitasatosporales</taxon>
        <taxon>Streptomycetaceae</taxon>
        <taxon>Streptomyces</taxon>
    </lineage>
</organism>
<dbReference type="InterPro" id="IPR005149">
    <property type="entry name" value="Tscrpt_reg_PadR_N"/>
</dbReference>
<dbReference type="KEGG" id="sauh:SU9_027680"/>
<evidence type="ECO:0000313" key="3">
    <source>
        <dbReference type="Proteomes" id="UP000009036"/>
    </source>
</evidence>
<dbReference type="AlphaFoldDB" id="A0A8B1NM01"/>
<keyword evidence="3" id="KW-1185">Reference proteome</keyword>
<reference evidence="2" key="1">
    <citation type="journal article" date="2012" name="J. Bacteriol.">
        <title>Genome Sequence of Streptomyces auratus Strain AGR0001, a Phoslactomycin-Producing Actinomycete.</title>
        <authorList>
            <person name="Han X."/>
            <person name="Li M."/>
            <person name="Ding Z."/>
            <person name="Zhao J."/>
            <person name="Ji K."/>
            <person name="Wen M."/>
            <person name="Lu T."/>
        </authorList>
    </citation>
    <scope>NUCLEOTIDE SEQUENCE</scope>
    <source>
        <strain evidence="2">AGR0001</strain>
    </source>
</reference>